<keyword evidence="3" id="KW-1185">Reference proteome</keyword>
<evidence type="ECO:0000313" key="2">
    <source>
        <dbReference type="EMBL" id="EJW05353.1"/>
    </source>
</evidence>
<feature type="transmembrane region" description="Helical" evidence="1">
    <location>
        <begin position="51"/>
        <end position="73"/>
    </location>
</feature>
<comment type="caution">
    <text evidence="2">The sequence shown here is derived from an EMBL/GenBank/DDBJ whole genome shotgun (WGS) entry which is preliminary data.</text>
</comment>
<keyword evidence="1" id="KW-0472">Membrane</keyword>
<dbReference type="Proteomes" id="UP000003163">
    <property type="component" value="Unassembled WGS sequence"/>
</dbReference>
<proteinExistence type="predicted"/>
<feature type="non-terminal residue" evidence="2">
    <location>
        <position position="1"/>
    </location>
</feature>
<protein>
    <submittedName>
        <fullName evidence="2">Uncharacterized protein</fullName>
    </submittedName>
</protein>
<sequence length="105" mass="12737">GTINSNVIKKNHYLYLRFNPYFSFLFNTLFCLFLFLQSGFRKIYIFIKLSLFWYIMCIFPSLIANKLICFFFAEFESHLQTYKILNVHFSDTISNFHNKIIYNNL</sequence>
<reference evidence="3" key="2">
    <citation type="submission" date="2015-07" db="EMBL/GenBank/DDBJ databases">
        <title>Contrasting host-pathogen interactions and genome evolution in two generalist and specialist microsporidian pathogens of mosquitoes.</title>
        <authorList>
            <consortium name="The Broad Institute Genomics Platform"/>
            <consortium name="The Broad Institute Genome Sequencing Center for Infectious Disease"/>
            <person name="Cuomo C.A."/>
            <person name="Sanscrainte N.D."/>
            <person name="Goldberg J.M."/>
            <person name="Heiman D."/>
            <person name="Young S."/>
            <person name="Zeng Q."/>
            <person name="Becnel J.J."/>
            <person name="Birren B.W."/>
        </authorList>
    </citation>
    <scope>NUCLEOTIDE SEQUENCE [LARGE SCALE GENOMIC DNA]</scope>
    <source>
        <strain evidence="3">USNM 41457</strain>
    </source>
</reference>
<dbReference type="VEuPathDB" id="MicrosporidiaDB:EDEG_04069"/>
<reference evidence="2 3" key="1">
    <citation type="submission" date="2011-08" db="EMBL/GenBank/DDBJ databases">
        <authorList>
            <person name="Liu Z.J."/>
            <person name="Shi F.L."/>
            <person name="Lu J.Q."/>
            <person name="Li M."/>
            <person name="Wang Z.L."/>
        </authorList>
    </citation>
    <scope>NUCLEOTIDE SEQUENCE [LARGE SCALE GENOMIC DNA]</scope>
    <source>
        <strain evidence="2 3">USNM 41457</strain>
    </source>
</reference>
<dbReference type="InParanoid" id="J9A0B3"/>
<dbReference type="AlphaFoldDB" id="J9A0B3"/>
<evidence type="ECO:0000256" key="1">
    <source>
        <dbReference type="SAM" id="Phobius"/>
    </source>
</evidence>
<name>J9A0B3_EDHAE</name>
<evidence type="ECO:0000313" key="3">
    <source>
        <dbReference type="Proteomes" id="UP000003163"/>
    </source>
</evidence>
<keyword evidence="1" id="KW-0812">Transmembrane</keyword>
<dbReference type="EMBL" id="AFBI03000243">
    <property type="protein sequence ID" value="EJW05353.1"/>
    <property type="molecule type" value="Genomic_DNA"/>
</dbReference>
<dbReference type="HOGENOM" id="CLU_2242885_0_0_1"/>
<feature type="transmembrane region" description="Helical" evidence="1">
    <location>
        <begin position="20"/>
        <end position="39"/>
    </location>
</feature>
<organism evidence="2 3">
    <name type="scientific">Edhazardia aedis (strain USNM 41457)</name>
    <name type="common">Microsporidian parasite</name>
    <dbReference type="NCBI Taxonomy" id="1003232"/>
    <lineage>
        <taxon>Eukaryota</taxon>
        <taxon>Fungi</taxon>
        <taxon>Fungi incertae sedis</taxon>
        <taxon>Microsporidia</taxon>
        <taxon>Edhazardia</taxon>
    </lineage>
</organism>
<accession>J9A0B3</accession>
<gene>
    <name evidence="2" type="ORF">EDEG_04069</name>
</gene>
<keyword evidence="1" id="KW-1133">Transmembrane helix</keyword>